<feature type="region of interest" description="Disordered" evidence="1">
    <location>
        <begin position="1"/>
        <end position="83"/>
    </location>
</feature>
<protein>
    <submittedName>
        <fullName evidence="2">Uncharacterized protein</fullName>
    </submittedName>
</protein>
<evidence type="ECO:0000313" key="3">
    <source>
        <dbReference type="Proteomes" id="UP000249499"/>
    </source>
</evidence>
<evidence type="ECO:0000313" key="2">
    <source>
        <dbReference type="EMBL" id="WFR96575.1"/>
    </source>
</evidence>
<dbReference type="AlphaFoldDB" id="A0AAF1K6D1"/>
<dbReference type="RefSeq" id="WP_133255597.1">
    <property type="nucleotide sequence ID" value="NZ_CP117255.1"/>
</dbReference>
<feature type="compositionally biased region" description="Basic residues" evidence="1">
    <location>
        <begin position="58"/>
        <end position="68"/>
    </location>
</feature>
<dbReference type="Proteomes" id="UP000249499">
    <property type="component" value="Chromosome"/>
</dbReference>
<reference evidence="3" key="2">
    <citation type="journal article" date="2023" name="MicrobiologyOpen">
        <title>Genomics of the tumorigenes clade of the family Rhizobiaceae and description of Rhizobium rhododendri sp. nov.</title>
        <authorList>
            <person name="Kuzmanovic N."/>
            <person name="diCenzo G.C."/>
            <person name="Bunk B."/>
            <person name="Sproeer C."/>
            <person name="Fruehling A."/>
            <person name="Neumann-Schaal M."/>
            <person name="Overmann J."/>
            <person name="Smalla K."/>
        </authorList>
    </citation>
    <scope>NUCLEOTIDE SEQUENCE [LARGE SCALE GENOMIC DNA]</scope>
    <source>
        <strain evidence="3">1078</strain>
    </source>
</reference>
<gene>
    <name evidence="2" type="ORF">PR017_05450</name>
</gene>
<keyword evidence="3" id="KW-1185">Reference proteome</keyword>
<proteinExistence type="predicted"/>
<dbReference type="EMBL" id="CP117255">
    <property type="protein sequence ID" value="WFR96575.1"/>
    <property type="molecule type" value="Genomic_DNA"/>
</dbReference>
<name>A0AAF1K6D1_9HYPH</name>
<organism evidence="2 3">
    <name type="scientific">Rhizobium tumorigenes</name>
    <dbReference type="NCBI Taxonomy" id="2041385"/>
    <lineage>
        <taxon>Bacteria</taxon>
        <taxon>Pseudomonadati</taxon>
        <taxon>Pseudomonadota</taxon>
        <taxon>Alphaproteobacteria</taxon>
        <taxon>Hyphomicrobiales</taxon>
        <taxon>Rhizobiaceae</taxon>
        <taxon>Rhizobium/Agrobacterium group</taxon>
        <taxon>Rhizobium</taxon>
    </lineage>
</organism>
<evidence type="ECO:0000256" key="1">
    <source>
        <dbReference type="SAM" id="MobiDB-lite"/>
    </source>
</evidence>
<sequence length="83" mass="8571">MIRFAPQTAAPSTDRQARALKPAHAASDVEGSAFMPSSDAMLIPDLEDAGGDTSSKSAKSRLGRKQKTKSAAGEAAVQLDLNA</sequence>
<reference evidence="2 3" key="1">
    <citation type="journal article" date="2018" name="Sci. Rep.">
        <title>Rhizobium tumorigenes sp. nov., a novel plant tumorigenic bacterium isolated from cane gall tumors on thornless blackberry.</title>
        <authorList>
            <person name="Kuzmanovi N."/>
            <person name="Smalla K."/>
            <person name="Gronow S."/>
            <person name="PuBawska J."/>
        </authorList>
    </citation>
    <scope>NUCLEOTIDE SEQUENCE [LARGE SCALE GENOMIC DNA]</scope>
    <source>
        <strain evidence="2 3">1078</strain>
    </source>
</reference>
<accession>A0AAF1K6D1</accession>
<dbReference type="KEGG" id="rtu:PR017_05450"/>